<keyword evidence="6" id="KW-1185">Reference proteome</keyword>
<dbReference type="KEGG" id="hbs:IPV69_22265"/>
<evidence type="ECO:0000256" key="1">
    <source>
        <dbReference type="ARBA" id="ARBA00012528"/>
    </source>
</evidence>
<name>A0A7M2WTZ4_9BACT</name>
<dbReference type="SUPFAM" id="SSF55073">
    <property type="entry name" value="Nucleotide cyclase"/>
    <property type="match status" value="1"/>
</dbReference>
<sequence>MARADRERSICSTNDHGQASTPAHGTRNQSVVLHYMPSVRENILLIGDAGEQLRTAIAAVLPDADVTSVPTVFDGIAELSAGQTSGGALSGGISSVGRFTTVLAAAEPIERRPEAAVGTLRDLAGNGRLVLFGQPTLEGLSRKMLAFGCDDYLVTPASDREIEEVFATPNPHLPPEPAAAAVAPDAVPAATAPVRSNDQAVAEKLVSHEGRIDYAVLGSVLLDALIHHPHNPIDWTLKLISRRLSPLVELTYRANNEPPAARAEFSEVLSRQVMTPDGPGGTLFAAINHNADETVAREILQDLAPMIGRVAALQIRHAALQKMAITDELTGVYNARYFRHFLTRILEKARQMHFPVTLLLFDIDDFKNYNDQFGHQVGDEILKQTASMMRKSVREHDLVARIGGDEFAVVFWDKEGPRTPREPRPGVVSRPPHSPVQVFERFKRLIQSDEFTALGQHGRGKLGISAGLAVYPYEGHDVPTLIAEADKALMQGAKKHGKNRLSLVGNGNGGNGGNGGH</sequence>
<feature type="compositionally biased region" description="Gly residues" evidence="3">
    <location>
        <begin position="506"/>
        <end position="517"/>
    </location>
</feature>
<dbReference type="Pfam" id="PF00990">
    <property type="entry name" value="GGDEF"/>
    <property type="match status" value="1"/>
</dbReference>
<feature type="region of interest" description="Disordered" evidence="3">
    <location>
        <begin position="1"/>
        <end position="28"/>
    </location>
</feature>
<dbReference type="InterPro" id="IPR029787">
    <property type="entry name" value="Nucleotide_cyclase"/>
</dbReference>
<comment type="catalytic activity">
    <reaction evidence="2">
        <text>2 GTP = 3',3'-c-di-GMP + 2 diphosphate</text>
        <dbReference type="Rhea" id="RHEA:24898"/>
        <dbReference type="ChEBI" id="CHEBI:33019"/>
        <dbReference type="ChEBI" id="CHEBI:37565"/>
        <dbReference type="ChEBI" id="CHEBI:58805"/>
        <dbReference type="EC" id="2.7.7.65"/>
    </reaction>
</comment>
<accession>A0A7M2WTZ4</accession>
<dbReference type="Proteomes" id="UP000593765">
    <property type="component" value="Chromosome"/>
</dbReference>
<feature type="domain" description="GGDEF" evidence="4">
    <location>
        <begin position="354"/>
        <end position="506"/>
    </location>
</feature>
<dbReference type="AlphaFoldDB" id="A0A7M2WTZ4"/>
<protein>
    <recommendedName>
        <fullName evidence="1">diguanylate cyclase</fullName>
        <ecNumber evidence="1">2.7.7.65</ecNumber>
    </recommendedName>
</protein>
<dbReference type="EMBL" id="CP063458">
    <property type="protein sequence ID" value="QOV88923.1"/>
    <property type="molecule type" value="Genomic_DNA"/>
</dbReference>
<dbReference type="NCBIfam" id="TIGR00254">
    <property type="entry name" value="GGDEF"/>
    <property type="match status" value="1"/>
</dbReference>
<dbReference type="InterPro" id="IPR050469">
    <property type="entry name" value="Diguanylate_Cyclase"/>
</dbReference>
<evidence type="ECO:0000256" key="2">
    <source>
        <dbReference type="ARBA" id="ARBA00034247"/>
    </source>
</evidence>
<evidence type="ECO:0000259" key="4">
    <source>
        <dbReference type="PROSITE" id="PS50887"/>
    </source>
</evidence>
<proteinExistence type="predicted"/>
<dbReference type="InterPro" id="IPR000160">
    <property type="entry name" value="GGDEF_dom"/>
</dbReference>
<dbReference type="Gene3D" id="3.30.70.270">
    <property type="match status" value="1"/>
</dbReference>
<evidence type="ECO:0000313" key="6">
    <source>
        <dbReference type="Proteomes" id="UP000593765"/>
    </source>
</evidence>
<dbReference type="RefSeq" id="WP_206291932.1">
    <property type="nucleotide sequence ID" value="NZ_CP063458.1"/>
</dbReference>
<dbReference type="PROSITE" id="PS50887">
    <property type="entry name" value="GGDEF"/>
    <property type="match status" value="1"/>
</dbReference>
<evidence type="ECO:0000313" key="5">
    <source>
        <dbReference type="EMBL" id="QOV88923.1"/>
    </source>
</evidence>
<evidence type="ECO:0000256" key="3">
    <source>
        <dbReference type="SAM" id="MobiDB-lite"/>
    </source>
</evidence>
<feature type="region of interest" description="Disordered" evidence="3">
    <location>
        <begin position="496"/>
        <end position="517"/>
    </location>
</feature>
<dbReference type="InterPro" id="IPR043128">
    <property type="entry name" value="Rev_trsase/Diguanyl_cyclase"/>
</dbReference>
<dbReference type="CDD" id="cd01949">
    <property type="entry name" value="GGDEF"/>
    <property type="match status" value="1"/>
</dbReference>
<dbReference type="GO" id="GO:0052621">
    <property type="term" value="F:diguanylate cyclase activity"/>
    <property type="evidence" value="ECO:0007669"/>
    <property type="project" value="UniProtKB-EC"/>
</dbReference>
<dbReference type="PANTHER" id="PTHR45138:SF9">
    <property type="entry name" value="DIGUANYLATE CYCLASE DGCM-RELATED"/>
    <property type="match status" value="1"/>
</dbReference>
<dbReference type="EC" id="2.7.7.65" evidence="1"/>
<feature type="compositionally biased region" description="Polar residues" evidence="3">
    <location>
        <begin position="10"/>
        <end position="28"/>
    </location>
</feature>
<dbReference type="PANTHER" id="PTHR45138">
    <property type="entry name" value="REGULATORY COMPONENTS OF SENSORY TRANSDUCTION SYSTEM"/>
    <property type="match status" value="1"/>
</dbReference>
<dbReference type="SMART" id="SM00267">
    <property type="entry name" value="GGDEF"/>
    <property type="match status" value="1"/>
</dbReference>
<organism evidence="5 6">
    <name type="scientific">Humisphaera borealis</name>
    <dbReference type="NCBI Taxonomy" id="2807512"/>
    <lineage>
        <taxon>Bacteria</taxon>
        <taxon>Pseudomonadati</taxon>
        <taxon>Planctomycetota</taxon>
        <taxon>Phycisphaerae</taxon>
        <taxon>Tepidisphaerales</taxon>
        <taxon>Tepidisphaeraceae</taxon>
        <taxon>Humisphaera</taxon>
    </lineage>
</organism>
<gene>
    <name evidence="5" type="ORF">IPV69_22265</name>
</gene>
<reference evidence="5 6" key="1">
    <citation type="submission" date="2020-10" db="EMBL/GenBank/DDBJ databases">
        <title>Wide distribution of Phycisphaera-like planctomycetes from WD2101 soil group in peatlands and genome analysis of the first cultivated representative.</title>
        <authorList>
            <person name="Dedysh S.N."/>
            <person name="Beletsky A.V."/>
            <person name="Ivanova A."/>
            <person name="Kulichevskaya I.S."/>
            <person name="Suzina N.E."/>
            <person name="Philippov D.A."/>
            <person name="Rakitin A.L."/>
            <person name="Mardanov A.V."/>
            <person name="Ravin N.V."/>
        </authorList>
    </citation>
    <scope>NUCLEOTIDE SEQUENCE [LARGE SCALE GENOMIC DNA]</scope>
    <source>
        <strain evidence="5 6">M1803</strain>
    </source>
</reference>